<comment type="caution">
    <text evidence="1">The sequence shown here is derived from an EMBL/GenBank/DDBJ whole genome shotgun (WGS) entry which is preliminary data.</text>
</comment>
<accession>A0A8J2VVC4</accession>
<dbReference type="AlphaFoldDB" id="A0A8J2VVC4"/>
<dbReference type="EMBL" id="CAKASE010000078">
    <property type="protein sequence ID" value="CAG9579119.1"/>
    <property type="molecule type" value="Genomic_DNA"/>
</dbReference>
<keyword evidence="2" id="KW-1185">Reference proteome</keyword>
<protein>
    <submittedName>
        <fullName evidence="1">(African queen) hypothetical protein</fullName>
    </submittedName>
</protein>
<proteinExistence type="predicted"/>
<gene>
    <name evidence="1" type="ORF">DCHRY22_LOCUS13096</name>
</gene>
<sequence>MYFVCNNEKPGRNQDTIHPVAHSLTDWALTHSQYILCHTLAVGRDPVTTTPNVPTSRTKKTPNNQRVPIHLTSDKFSVNNTVQDDIRVKRIKFYNHNLTLGELSVDRVNRDYVLYVVVLRCTRYIGRSPLYSQAFLGIHLSPVLTSRSAHLTPEIGNQIGSADSPSQYTIAFYASECAPPTRTHYTLKAQNELIRYRRELILHRQRTDRAVRSKTAASRSGKGKTNCVTARSGRYYEPGDEEPLVEGRLRTGGPALTI</sequence>
<organism evidence="1 2">
    <name type="scientific">Danaus chrysippus</name>
    <name type="common">African queen</name>
    <dbReference type="NCBI Taxonomy" id="151541"/>
    <lineage>
        <taxon>Eukaryota</taxon>
        <taxon>Metazoa</taxon>
        <taxon>Ecdysozoa</taxon>
        <taxon>Arthropoda</taxon>
        <taxon>Hexapoda</taxon>
        <taxon>Insecta</taxon>
        <taxon>Pterygota</taxon>
        <taxon>Neoptera</taxon>
        <taxon>Endopterygota</taxon>
        <taxon>Lepidoptera</taxon>
        <taxon>Glossata</taxon>
        <taxon>Ditrysia</taxon>
        <taxon>Papilionoidea</taxon>
        <taxon>Nymphalidae</taxon>
        <taxon>Danainae</taxon>
        <taxon>Danaini</taxon>
        <taxon>Danaina</taxon>
        <taxon>Danaus</taxon>
        <taxon>Anosia</taxon>
    </lineage>
</organism>
<name>A0A8J2VVC4_9NEOP</name>
<dbReference type="Proteomes" id="UP000789524">
    <property type="component" value="Unassembled WGS sequence"/>
</dbReference>
<evidence type="ECO:0000313" key="2">
    <source>
        <dbReference type="Proteomes" id="UP000789524"/>
    </source>
</evidence>
<reference evidence="1" key="1">
    <citation type="submission" date="2021-09" db="EMBL/GenBank/DDBJ databases">
        <authorList>
            <person name="Martin H S."/>
        </authorList>
    </citation>
    <scope>NUCLEOTIDE SEQUENCE</scope>
</reference>
<evidence type="ECO:0000313" key="1">
    <source>
        <dbReference type="EMBL" id="CAG9579119.1"/>
    </source>
</evidence>